<dbReference type="EMBL" id="JACDXP010000003">
    <property type="protein sequence ID" value="KAF6526330.1"/>
    <property type="molecule type" value="Genomic_DNA"/>
</dbReference>
<dbReference type="Proteomes" id="UP000593570">
    <property type="component" value="Unassembled WGS sequence"/>
</dbReference>
<organism evidence="1 2">
    <name type="scientific">Fusarium oxysporum f. sp. conglutinans</name>
    <dbReference type="NCBI Taxonomy" id="100902"/>
    <lineage>
        <taxon>Eukaryota</taxon>
        <taxon>Fungi</taxon>
        <taxon>Dikarya</taxon>
        <taxon>Ascomycota</taxon>
        <taxon>Pezizomycotina</taxon>
        <taxon>Sordariomycetes</taxon>
        <taxon>Hypocreomycetidae</taxon>
        <taxon>Hypocreales</taxon>
        <taxon>Nectriaceae</taxon>
        <taxon>Fusarium</taxon>
        <taxon>Fusarium oxysporum species complex</taxon>
    </lineage>
</organism>
<proteinExistence type="predicted"/>
<gene>
    <name evidence="1" type="ORF">HZS61_009374</name>
</gene>
<evidence type="ECO:0000313" key="1">
    <source>
        <dbReference type="EMBL" id="KAF6526330.1"/>
    </source>
</evidence>
<comment type="caution">
    <text evidence="1">The sequence shown here is derived from an EMBL/GenBank/DDBJ whole genome shotgun (WGS) entry which is preliminary data.</text>
</comment>
<evidence type="ECO:0000313" key="2">
    <source>
        <dbReference type="Proteomes" id="UP000593570"/>
    </source>
</evidence>
<protein>
    <submittedName>
        <fullName evidence="1">Uncharacterized protein</fullName>
    </submittedName>
</protein>
<accession>A0A8H6GZG7</accession>
<sequence length="98" mass="10413">MPCSDRLWSPSTLVDTLHAQWCTVDSGAFWGSGSPGLVFCSGCLSSGLHRASCCNDLRALRVVPAVRFAAVVELVNVSVVDPSTPSPPTPKFHLERTG</sequence>
<dbReference type="AlphaFoldDB" id="A0A8H6GZG7"/>
<name>A0A8H6GZG7_FUSOX</name>
<reference evidence="1 2" key="1">
    <citation type="journal article" date="2020" name="bioRxiv">
        <title>A chromosome-scale genome assembly for the Fusarium oxysporum strain Fo5176 to establish a model Arabidopsis-fungal pathosystem.</title>
        <authorList>
            <person name="Fokkens L."/>
            <person name="Guo L."/>
            <person name="Dora S."/>
            <person name="Wang B."/>
            <person name="Ye K."/>
            <person name="Sanchez-Rodriguez C."/>
            <person name="Croll D."/>
        </authorList>
    </citation>
    <scope>NUCLEOTIDE SEQUENCE [LARGE SCALE GENOMIC DNA]</scope>
    <source>
        <strain evidence="1 2">Fo5176</strain>
    </source>
</reference>